<evidence type="ECO:0000256" key="3">
    <source>
        <dbReference type="ARBA" id="ARBA00022741"/>
    </source>
</evidence>
<evidence type="ECO:0000313" key="8">
    <source>
        <dbReference type="EMBL" id="KAK0440777.1"/>
    </source>
</evidence>
<keyword evidence="1" id="KW-0723">Serine/threonine-protein kinase</keyword>
<feature type="compositionally biased region" description="Polar residues" evidence="6">
    <location>
        <begin position="627"/>
        <end position="643"/>
    </location>
</feature>
<gene>
    <name evidence="8" type="ORF">EV421DRAFT_762980</name>
</gene>
<dbReference type="Proteomes" id="UP001175226">
    <property type="component" value="Unassembled WGS sequence"/>
</dbReference>
<evidence type="ECO:0000256" key="5">
    <source>
        <dbReference type="ARBA" id="ARBA00022840"/>
    </source>
</evidence>
<dbReference type="GO" id="GO:0005524">
    <property type="term" value="F:ATP binding"/>
    <property type="evidence" value="ECO:0007669"/>
    <property type="project" value="UniProtKB-KW"/>
</dbReference>
<dbReference type="GO" id="GO:0004674">
    <property type="term" value="F:protein serine/threonine kinase activity"/>
    <property type="evidence" value="ECO:0007669"/>
    <property type="project" value="UniProtKB-KW"/>
</dbReference>
<evidence type="ECO:0000256" key="6">
    <source>
        <dbReference type="SAM" id="MobiDB-lite"/>
    </source>
</evidence>
<keyword evidence="3" id="KW-0547">Nucleotide-binding</keyword>
<keyword evidence="9" id="KW-1185">Reference proteome</keyword>
<reference evidence="8" key="1">
    <citation type="submission" date="2023-06" db="EMBL/GenBank/DDBJ databases">
        <authorList>
            <consortium name="Lawrence Berkeley National Laboratory"/>
            <person name="Ahrendt S."/>
            <person name="Sahu N."/>
            <person name="Indic B."/>
            <person name="Wong-Bajracharya J."/>
            <person name="Merenyi Z."/>
            <person name="Ke H.-M."/>
            <person name="Monk M."/>
            <person name="Kocsube S."/>
            <person name="Drula E."/>
            <person name="Lipzen A."/>
            <person name="Balint B."/>
            <person name="Henrissat B."/>
            <person name="Andreopoulos B."/>
            <person name="Martin F.M."/>
            <person name="Harder C.B."/>
            <person name="Rigling D."/>
            <person name="Ford K.L."/>
            <person name="Foster G.D."/>
            <person name="Pangilinan J."/>
            <person name="Papanicolaou A."/>
            <person name="Barry K."/>
            <person name="LaButti K."/>
            <person name="Viragh M."/>
            <person name="Koriabine M."/>
            <person name="Yan M."/>
            <person name="Riley R."/>
            <person name="Champramary S."/>
            <person name="Plett K.L."/>
            <person name="Tsai I.J."/>
            <person name="Slot J."/>
            <person name="Sipos G."/>
            <person name="Plett J."/>
            <person name="Nagy L.G."/>
            <person name="Grigoriev I.V."/>
        </authorList>
    </citation>
    <scope>NUCLEOTIDE SEQUENCE</scope>
    <source>
        <strain evidence="8">FPL87.14</strain>
    </source>
</reference>
<proteinExistence type="predicted"/>
<dbReference type="InterPro" id="IPR000719">
    <property type="entry name" value="Prot_kinase_dom"/>
</dbReference>
<dbReference type="Gene3D" id="3.30.200.20">
    <property type="entry name" value="Phosphorylase Kinase, domain 1"/>
    <property type="match status" value="1"/>
</dbReference>
<name>A0AA39MNG0_9AGAR</name>
<keyword evidence="2" id="KW-0808">Transferase</keyword>
<dbReference type="AlphaFoldDB" id="A0AA39MNG0"/>
<accession>A0AA39MNG0</accession>
<evidence type="ECO:0000259" key="7">
    <source>
        <dbReference type="PROSITE" id="PS50011"/>
    </source>
</evidence>
<feature type="compositionally biased region" description="Low complexity" evidence="6">
    <location>
        <begin position="418"/>
        <end position="429"/>
    </location>
</feature>
<dbReference type="PROSITE" id="PS50011">
    <property type="entry name" value="PROTEIN_KINASE_DOM"/>
    <property type="match status" value="1"/>
</dbReference>
<organism evidence="8 9">
    <name type="scientific">Armillaria borealis</name>
    <dbReference type="NCBI Taxonomy" id="47425"/>
    <lineage>
        <taxon>Eukaryota</taxon>
        <taxon>Fungi</taxon>
        <taxon>Dikarya</taxon>
        <taxon>Basidiomycota</taxon>
        <taxon>Agaricomycotina</taxon>
        <taxon>Agaricomycetes</taxon>
        <taxon>Agaricomycetidae</taxon>
        <taxon>Agaricales</taxon>
        <taxon>Marasmiineae</taxon>
        <taxon>Physalacriaceae</taxon>
        <taxon>Armillaria</taxon>
    </lineage>
</organism>
<dbReference type="Gene3D" id="1.10.510.10">
    <property type="entry name" value="Transferase(Phosphotransferase) domain 1"/>
    <property type="match status" value="1"/>
</dbReference>
<evidence type="ECO:0000256" key="2">
    <source>
        <dbReference type="ARBA" id="ARBA00022679"/>
    </source>
</evidence>
<dbReference type="Pfam" id="PF00069">
    <property type="entry name" value="Pkinase"/>
    <property type="match status" value="1"/>
</dbReference>
<keyword evidence="5" id="KW-0067">ATP-binding</keyword>
<feature type="region of interest" description="Disordered" evidence="6">
    <location>
        <begin position="398"/>
        <end position="429"/>
    </location>
</feature>
<feature type="compositionally biased region" description="Polar residues" evidence="6">
    <location>
        <begin position="398"/>
        <end position="413"/>
    </location>
</feature>
<dbReference type="InterPro" id="IPR011009">
    <property type="entry name" value="Kinase-like_dom_sf"/>
</dbReference>
<evidence type="ECO:0000256" key="1">
    <source>
        <dbReference type="ARBA" id="ARBA00022527"/>
    </source>
</evidence>
<evidence type="ECO:0000313" key="9">
    <source>
        <dbReference type="Proteomes" id="UP001175226"/>
    </source>
</evidence>
<dbReference type="EMBL" id="JAUEPT010000032">
    <property type="protein sequence ID" value="KAK0440777.1"/>
    <property type="molecule type" value="Genomic_DNA"/>
</dbReference>
<protein>
    <submittedName>
        <fullName evidence="8">Kinase-like domain-containing protein</fullName>
    </submittedName>
</protein>
<comment type="caution">
    <text evidence="8">The sequence shown here is derived from an EMBL/GenBank/DDBJ whole genome shotgun (WGS) entry which is preliminary data.</text>
</comment>
<sequence>MSERSPCDTYSLGGSSIHRHPSIDLPPALSLHDIEDFDDTPFSESFSASGWIDDTGNKVDTSYNIERITDIKALVPEWDDEEVDEILVMSPKEYHPLPTILEDADEPGNGTGVSLTINDFEILSGHAGNVCRRRSNGKMFALKRVTRQAASPPRHTMILEAVNRLYAPFLVKMHWSFADNDSLCMILDNGHAGDLLTFISSRKLFDPNYAQFYACELVEGLSSLLSAGIIHRALRPENVMIDAEGHIMLTGFDDAVMLGEDSDLTSHYCCYEYRAPELLLRWSYDFAVDCWGFGALFYFILLGQHAFRRDKDAIHAPVTFGSSVLAAPACDLILKCLERNPALRLSIQEIKMHDYFGNIDWRAVQDKQIRGKYFVYFCSSSDAMSTVPFVPPTTKTAQPTLVETRSSTASTSVHRQDSLSSWSSSRPDSTVSGFRLDARNSVQDLLPPIFRISPSTDKLLDTGADIYQDQALRLQSSYISPSNTPRSESSPQERMALFWQTLDEETNSPKLCRQRSFPIINSQRFSLLPPLMSVQNKLRKKRSQMSVRKTYQEPLNLPSGIEQIGEGIGFTYTLPAAALSKASICSTAPKSCHAGLGLGLGLGGLLRATGTRMSEMKIQDVVGRGSGSSDTPLMSWQDSSPMSDSDAGLLTPPPPEELFKEVGIGMKNMASFQTLRLVSPSTSFVSLGSRPLRHDMDV</sequence>
<keyword evidence="4 8" id="KW-0418">Kinase</keyword>
<dbReference type="PANTHER" id="PTHR24351">
    <property type="entry name" value="RIBOSOMAL PROTEIN S6 KINASE"/>
    <property type="match status" value="1"/>
</dbReference>
<feature type="domain" description="Protein kinase" evidence="7">
    <location>
        <begin position="116"/>
        <end position="356"/>
    </location>
</feature>
<feature type="region of interest" description="Disordered" evidence="6">
    <location>
        <begin position="622"/>
        <end position="648"/>
    </location>
</feature>
<evidence type="ECO:0000256" key="4">
    <source>
        <dbReference type="ARBA" id="ARBA00022777"/>
    </source>
</evidence>
<dbReference type="SUPFAM" id="SSF56112">
    <property type="entry name" value="Protein kinase-like (PK-like)"/>
    <property type="match status" value="1"/>
</dbReference>